<accession>A0A432Z6T9</accession>
<keyword evidence="7" id="KW-1185">Reference proteome</keyword>
<gene>
    <name evidence="6" type="ORF">CWI81_11385</name>
</gene>
<dbReference type="CDD" id="cd09988">
    <property type="entry name" value="Formimidoylglutamase"/>
    <property type="match status" value="1"/>
</dbReference>
<dbReference type="OrthoDB" id="9788689at2"/>
<evidence type="ECO:0000256" key="2">
    <source>
        <dbReference type="ARBA" id="ARBA00022801"/>
    </source>
</evidence>
<evidence type="ECO:0000256" key="3">
    <source>
        <dbReference type="ARBA" id="ARBA00022808"/>
    </source>
</evidence>
<sequence length="349" mass="38316">MMSDVSFLQLVDAAAWVKVREHETKIGQAIRCLDVKGSYQQSLADAWQEGQRVAIVGVPESIGVKANLGRPGAEGGWQAFLQSFLNLQKTGLLSSHELLLVGAVDCTDLMQQSEALDVSDKHQLAELRALCSQVDARVSQVIQPLFQQGYDVILIGGGHNNAYPLLTSLYQFSEQPVAAVNLDPHADFRAMEGRHSGNGFSYAYMDGALEYYHVVGLHPGKNSASSLRQLNDAGMRYHSLHRLFERSFSEVMDEVVAKADSWQRPLGIELDVDALTGVPASAINYSGLSLAHGFQFVKRLAEVTETRYLHLAEAAPALSSTGFEEGLKQTGQVLCELTTAYLHGRERRR</sequence>
<comment type="similarity">
    <text evidence="5">Belongs to the arginase family.</text>
</comment>
<organism evidence="6 7">
    <name type="scientific">Idiomarina seosinensis</name>
    <dbReference type="NCBI Taxonomy" id="281739"/>
    <lineage>
        <taxon>Bacteria</taxon>
        <taxon>Pseudomonadati</taxon>
        <taxon>Pseudomonadota</taxon>
        <taxon>Gammaproteobacteria</taxon>
        <taxon>Alteromonadales</taxon>
        <taxon>Idiomarinaceae</taxon>
        <taxon>Idiomarina</taxon>
    </lineage>
</organism>
<dbReference type="RefSeq" id="WP_126785425.1">
    <property type="nucleotide sequence ID" value="NZ_PIQF01000004.1"/>
</dbReference>
<dbReference type="SUPFAM" id="SSF52768">
    <property type="entry name" value="Arginase/deacetylase"/>
    <property type="match status" value="1"/>
</dbReference>
<dbReference type="GO" id="GO:0033389">
    <property type="term" value="P:putrescine biosynthetic process from arginine, via agmatine"/>
    <property type="evidence" value="ECO:0007669"/>
    <property type="project" value="TreeGrafter"/>
</dbReference>
<dbReference type="Proteomes" id="UP000287908">
    <property type="component" value="Unassembled WGS sequence"/>
</dbReference>
<dbReference type="PANTHER" id="PTHR11358:SF35">
    <property type="entry name" value="FORMIMIDOYLGLUTAMASE"/>
    <property type="match status" value="1"/>
</dbReference>
<dbReference type="Pfam" id="PF00491">
    <property type="entry name" value="Arginase"/>
    <property type="match status" value="1"/>
</dbReference>
<dbReference type="PROSITE" id="PS51409">
    <property type="entry name" value="ARGINASE_2"/>
    <property type="match status" value="1"/>
</dbReference>
<proteinExistence type="inferred from homology"/>
<reference evidence="6 7" key="1">
    <citation type="journal article" date="2011" name="Front. Microbiol.">
        <title>Genomic signatures of strain selection and enhancement in Bacillus atrophaeus var. globigii, a historical biowarfare simulant.</title>
        <authorList>
            <person name="Gibbons H.S."/>
            <person name="Broomall S.M."/>
            <person name="McNew L.A."/>
            <person name="Daligault H."/>
            <person name="Chapman C."/>
            <person name="Bruce D."/>
            <person name="Karavis M."/>
            <person name="Krepps M."/>
            <person name="McGregor P.A."/>
            <person name="Hong C."/>
            <person name="Park K.H."/>
            <person name="Akmal A."/>
            <person name="Feldman A."/>
            <person name="Lin J.S."/>
            <person name="Chang W.E."/>
            <person name="Higgs B.W."/>
            <person name="Demirev P."/>
            <person name="Lindquist J."/>
            <person name="Liem A."/>
            <person name="Fochler E."/>
            <person name="Read T.D."/>
            <person name="Tapia R."/>
            <person name="Johnson S."/>
            <person name="Bishop-Lilly K.A."/>
            <person name="Detter C."/>
            <person name="Han C."/>
            <person name="Sozhamannan S."/>
            <person name="Rosenzweig C.N."/>
            <person name="Skowronski E.W."/>
        </authorList>
    </citation>
    <scope>NUCLEOTIDE SEQUENCE [LARGE SCALE GENOMIC DNA]</scope>
    <source>
        <strain evidence="6 7">CL-SP19</strain>
    </source>
</reference>
<dbReference type="InterPro" id="IPR006035">
    <property type="entry name" value="Ureohydrolase"/>
</dbReference>
<comment type="caution">
    <text evidence="6">The sequence shown here is derived from an EMBL/GenBank/DDBJ whole genome shotgun (WGS) entry which is preliminary data.</text>
</comment>
<evidence type="ECO:0000313" key="6">
    <source>
        <dbReference type="EMBL" id="RUO73622.1"/>
    </source>
</evidence>
<evidence type="ECO:0000256" key="1">
    <source>
        <dbReference type="ARBA" id="ARBA00022723"/>
    </source>
</evidence>
<dbReference type="Gene3D" id="3.40.800.10">
    <property type="entry name" value="Ureohydrolase domain"/>
    <property type="match status" value="1"/>
</dbReference>
<evidence type="ECO:0000313" key="7">
    <source>
        <dbReference type="Proteomes" id="UP000287908"/>
    </source>
</evidence>
<keyword evidence="3" id="KW-0369">Histidine metabolism</keyword>
<evidence type="ECO:0000256" key="5">
    <source>
        <dbReference type="PROSITE-ProRule" id="PRU00742"/>
    </source>
</evidence>
<protein>
    <submittedName>
        <fullName evidence="6">Arginase</fullName>
    </submittedName>
</protein>
<dbReference type="PANTHER" id="PTHR11358">
    <property type="entry name" value="ARGINASE/AGMATINASE"/>
    <property type="match status" value="1"/>
</dbReference>
<dbReference type="GO" id="GO:0006547">
    <property type="term" value="P:L-histidine metabolic process"/>
    <property type="evidence" value="ECO:0007669"/>
    <property type="project" value="UniProtKB-KW"/>
</dbReference>
<dbReference type="EMBL" id="PIQF01000004">
    <property type="protein sequence ID" value="RUO73622.1"/>
    <property type="molecule type" value="Genomic_DNA"/>
</dbReference>
<dbReference type="AlphaFoldDB" id="A0A432Z6T9"/>
<dbReference type="GO" id="GO:0046872">
    <property type="term" value="F:metal ion binding"/>
    <property type="evidence" value="ECO:0007669"/>
    <property type="project" value="UniProtKB-KW"/>
</dbReference>
<keyword evidence="1" id="KW-0479">Metal-binding</keyword>
<name>A0A432Z6T9_9GAMM</name>
<dbReference type="InterPro" id="IPR023696">
    <property type="entry name" value="Ureohydrolase_dom_sf"/>
</dbReference>
<evidence type="ECO:0000256" key="4">
    <source>
        <dbReference type="ARBA" id="ARBA00023211"/>
    </source>
</evidence>
<keyword evidence="2" id="KW-0378">Hydrolase</keyword>
<keyword evidence="4" id="KW-0464">Manganese</keyword>
<dbReference type="GO" id="GO:0008783">
    <property type="term" value="F:agmatinase activity"/>
    <property type="evidence" value="ECO:0007669"/>
    <property type="project" value="TreeGrafter"/>
</dbReference>